<comment type="caution">
    <text evidence="13">The sequence shown here is derived from an EMBL/GenBank/DDBJ whole genome shotgun (WGS) entry which is preliminary data.</text>
</comment>
<dbReference type="SUPFAM" id="SSF57667">
    <property type="entry name" value="beta-beta-alpha zinc fingers"/>
    <property type="match status" value="2"/>
</dbReference>
<dbReference type="FunFam" id="3.30.160.60:FF:000443">
    <property type="entry name" value="Zinc finger protein 41"/>
    <property type="match status" value="1"/>
</dbReference>
<comment type="similarity">
    <text evidence="2">Belongs to the krueppel C2H2-type zinc-finger protein family.</text>
</comment>
<keyword evidence="4" id="KW-0677">Repeat</keyword>
<evidence type="ECO:0000256" key="6">
    <source>
        <dbReference type="ARBA" id="ARBA00022833"/>
    </source>
</evidence>
<evidence type="ECO:0000313" key="14">
    <source>
        <dbReference type="Proteomes" id="UP000520463"/>
    </source>
</evidence>
<dbReference type="PROSITE" id="PS00028">
    <property type="entry name" value="ZINC_FINGER_C2H2_1"/>
    <property type="match status" value="1"/>
</dbReference>
<dbReference type="SMART" id="SM00355">
    <property type="entry name" value="ZnF_C2H2"/>
    <property type="match status" value="2"/>
</dbReference>
<feature type="domain" description="C2H2-type" evidence="12">
    <location>
        <begin position="7"/>
        <end position="34"/>
    </location>
</feature>
<feature type="domain" description="C2H2-type" evidence="12">
    <location>
        <begin position="65"/>
        <end position="74"/>
    </location>
</feature>
<proteinExistence type="inferred from homology"/>
<feature type="domain" description="C2H2-type" evidence="12">
    <location>
        <begin position="37"/>
        <end position="64"/>
    </location>
</feature>
<dbReference type="FunFam" id="3.30.160.60:FF:000464">
    <property type="entry name" value="Zinc finger and SCAN domain containing 25"/>
    <property type="match status" value="1"/>
</dbReference>
<keyword evidence="5 11" id="KW-0863">Zinc-finger</keyword>
<dbReference type="OrthoDB" id="427030at2759"/>
<keyword evidence="7" id="KW-0805">Transcription regulation</keyword>
<organism evidence="13 14">
    <name type="scientific">Formicarius rufipectus</name>
    <dbReference type="NCBI Taxonomy" id="1118560"/>
    <lineage>
        <taxon>Eukaryota</taxon>
        <taxon>Metazoa</taxon>
        <taxon>Chordata</taxon>
        <taxon>Craniata</taxon>
        <taxon>Vertebrata</taxon>
        <taxon>Euteleostomi</taxon>
        <taxon>Archelosauria</taxon>
        <taxon>Archosauria</taxon>
        <taxon>Dinosauria</taxon>
        <taxon>Saurischia</taxon>
        <taxon>Theropoda</taxon>
        <taxon>Coelurosauria</taxon>
        <taxon>Aves</taxon>
        <taxon>Neognathae</taxon>
        <taxon>Neoaves</taxon>
        <taxon>Telluraves</taxon>
        <taxon>Australaves</taxon>
        <taxon>Passeriformes</taxon>
        <taxon>Formicariidae</taxon>
        <taxon>Formicarius</taxon>
    </lineage>
</organism>
<dbReference type="Gene3D" id="3.30.160.60">
    <property type="entry name" value="Classic Zinc Finger"/>
    <property type="match status" value="3"/>
</dbReference>
<feature type="non-terminal residue" evidence="13">
    <location>
        <position position="1"/>
    </location>
</feature>
<dbReference type="Pfam" id="PF13912">
    <property type="entry name" value="zf-C2H2_6"/>
    <property type="match status" value="1"/>
</dbReference>
<keyword evidence="3" id="KW-0479">Metal-binding</keyword>
<feature type="non-terminal residue" evidence="13">
    <location>
        <position position="74"/>
    </location>
</feature>
<dbReference type="PANTHER" id="PTHR23226:SF416">
    <property type="entry name" value="FI01424P"/>
    <property type="match status" value="1"/>
</dbReference>
<dbReference type="InterPro" id="IPR013087">
    <property type="entry name" value="Znf_C2H2_type"/>
</dbReference>
<evidence type="ECO:0000313" key="13">
    <source>
        <dbReference type="EMBL" id="NXK92650.1"/>
    </source>
</evidence>
<dbReference type="EMBL" id="VXAU01003426">
    <property type="protein sequence ID" value="NXK92650.1"/>
    <property type="molecule type" value="Genomic_DNA"/>
</dbReference>
<evidence type="ECO:0000256" key="8">
    <source>
        <dbReference type="ARBA" id="ARBA00023125"/>
    </source>
</evidence>
<evidence type="ECO:0000256" key="3">
    <source>
        <dbReference type="ARBA" id="ARBA00022723"/>
    </source>
</evidence>
<dbReference type="GO" id="GO:0000978">
    <property type="term" value="F:RNA polymerase II cis-regulatory region sequence-specific DNA binding"/>
    <property type="evidence" value="ECO:0007669"/>
    <property type="project" value="TreeGrafter"/>
</dbReference>
<dbReference type="GO" id="GO:0000981">
    <property type="term" value="F:DNA-binding transcription factor activity, RNA polymerase II-specific"/>
    <property type="evidence" value="ECO:0007669"/>
    <property type="project" value="TreeGrafter"/>
</dbReference>
<evidence type="ECO:0000256" key="10">
    <source>
        <dbReference type="ARBA" id="ARBA00023242"/>
    </source>
</evidence>
<dbReference type="AlphaFoldDB" id="A0A7L0NH31"/>
<keyword evidence="10" id="KW-0539">Nucleus</keyword>
<dbReference type="GO" id="GO:0005634">
    <property type="term" value="C:nucleus"/>
    <property type="evidence" value="ECO:0007669"/>
    <property type="project" value="UniProtKB-SubCell"/>
</dbReference>
<keyword evidence="14" id="KW-1185">Reference proteome</keyword>
<evidence type="ECO:0000259" key="12">
    <source>
        <dbReference type="PROSITE" id="PS50157"/>
    </source>
</evidence>
<evidence type="ECO:0000256" key="4">
    <source>
        <dbReference type="ARBA" id="ARBA00022737"/>
    </source>
</evidence>
<dbReference type="PROSITE" id="PS50157">
    <property type="entry name" value="ZINC_FINGER_C2H2_2"/>
    <property type="match status" value="3"/>
</dbReference>
<evidence type="ECO:0000256" key="1">
    <source>
        <dbReference type="ARBA" id="ARBA00004123"/>
    </source>
</evidence>
<protein>
    <submittedName>
        <fullName evidence="13">ZSCA2 protein</fullName>
    </submittedName>
</protein>
<name>A0A7L0NH31_9PASS</name>
<keyword evidence="9" id="KW-0804">Transcription</keyword>
<comment type="subcellular location">
    <subcellularLocation>
        <location evidence="1">Nucleus</location>
    </subcellularLocation>
</comment>
<dbReference type="PANTHER" id="PTHR23226">
    <property type="entry name" value="ZINC FINGER AND SCAN DOMAIN-CONTAINING"/>
    <property type="match status" value="1"/>
</dbReference>
<evidence type="ECO:0000256" key="5">
    <source>
        <dbReference type="ARBA" id="ARBA00022771"/>
    </source>
</evidence>
<gene>
    <name evidence="13" type="primary">Zscan2_1</name>
    <name evidence="13" type="ORF">FORRUF_R01431</name>
</gene>
<dbReference type="GO" id="GO:0008270">
    <property type="term" value="F:zinc ion binding"/>
    <property type="evidence" value="ECO:0007669"/>
    <property type="project" value="UniProtKB-KW"/>
</dbReference>
<evidence type="ECO:0000256" key="2">
    <source>
        <dbReference type="ARBA" id="ARBA00006991"/>
    </source>
</evidence>
<keyword evidence="8" id="KW-0238">DNA-binding</keyword>
<evidence type="ECO:0000256" key="7">
    <source>
        <dbReference type="ARBA" id="ARBA00023015"/>
    </source>
</evidence>
<evidence type="ECO:0000256" key="9">
    <source>
        <dbReference type="ARBA" id="ARBA00023163"/>
    </source>
</evidence>
<dbReference type="Pfam" id="PF00096">
    <property type="entry name" value="zf-C2H2"/>
    <property type="match status" value="2"/>
</dbReference>
<accession>A0A7L0NH31</accession>
<dbReference type="InterPro" id="IPR036236">
    <property type="entry name" value="Znf_C2H2_sf"/>
</dbReference>
<keyword evidence="6" id="KW-0862">Zinc</keyword>
<reference evidence="13 14" key="1">
    <citation type="submission" date="2019-09" db="EMBL/GenBank/DDBJ databases">
        <title>Bird 10,000 Genomes (B10K) Project - Family phase.</title>
        <authorList>
            <person name="Zhang G."/>
        </authorList>
    </citation>
    <scope>NUCLEOTIDE SEQUENCE [LARGE SCALE GENOMIC DNA]</scope>
    <source>
        <strain evidence="13">B10K-DU-001-43</strain>
        <tissue evidence="13">Muscle</tissue>
    </source>
</reference>
<evidence type="ECO:0000256" key="11">
    <source>
        <dbReference type="PROSITE-ProRule" id="PRU00042"/>
    </source>
</evidence>
<sequence length="74" mass="8604">NTGEEPYKFQKCGKSFCRSANLIQHQKIHSGEVTLHYKCPKCGKRFRSSSNLLRHQWTHTGQKLYECPECGKSF</sequence>
<dbReference type="Proteomes" id="UP000520463">
    <property type="component" value="Unassembled WGS sequence"/>
</dbReference>